<dbReference type="GO" id="GO:0030246">
    <property type="term" value="F:carbohydrate binding"/>
    <property type="evidence" value="ECO:0007669"/>
    <property type="project" value="InterPro"/>
</dbReference>
<dbReference type="OrthoDB" id="58802at2"/>
<dbReference type="PANTHER" id="PTHR34294:SF1">
    <property type="entry name" value="TRANSCRIPTIONAL REGULATOR LSRR"/>
    <property type="match status" value="1"/>
</dbReference>
<dbReference type="Proteomes" id="UP000288943">
    <property type="component" value="Chromosome"/>
</dbReference>
<keyword evidence="4" id="KW-0804">Transcription</keyword>
<dbReference type="GeneID" id="95378770"/>
<organism evidence="7 8">
    <name type="scientific">Paenibacillus chitinolyticus</name>
    <dbReference type="NCBI Taxonomy" id="79263"/>
    <lineage>
        <taxon>Bacteria</taxon>
        <taxon>Bacillati</taxon>
        <taxon>Bacillota</taxon>
        <taxon>Bacilli</taxon>
        <taxon>Bacillales</taxon>
        <taxon>Paenibacillaceae</taxon>
        <taxon>Paenibacillus</taxon>
    </lineage>
</organism>
<dbReference type="RefSeq" id="WP_042234378.1">
    <property type="nucleotide sequence ID" value="NZ_CP026520.1"/>
</dbReference>
<dbReference type="SUPFAM" id="SSF100950">
    <property type="entry name" value="NagB/RpiA/CoA transferase-like"/>
    <property type="match status" value="1"/>
</dbReference>
<evidence type="ECO:0000313" key="6">
    <source>
        <dbReference type="EMBL" id="MCY9598038.1"/>
    </source>
</evidence>
<dbReference type="SUPFAM" id="SSF46785">
    <property type="entry name" value="Winged helix' DNA-binding domain"/>
    <property type="match status" value="1"/>
</dbReference>
<evidence type="ECO:0000259" key="5">
    <source>
        <dbReference type="PROSITE" id="PS51063"/>
    </source>
</evidence>
<dbReference type="InterPro" id="IPR051054">
    <property type="entry name" value="SorC_transcr_regulators"/>
</dbReference>
<feature type="domain" description="HTH crp-type" evidence="5">
    <location>
        <begin position="1"/>
        <end position="58"/>
    </location>
</feature>
<name>A0A410X462_9BACL</name>
<dbReference type="PROSITE" id="PS51063">
    <property type="entry name" value="HTH_CRP_2"/>
    <property type="match status" value="1"/>
</dbReference>
<dbReference type="KEGG" id="pchi:PC41400_28675"/>
<dbReference type="Pfam" id="PF04198">
    <property type="entry name" value="Sugar-bind"/>
    <property type="match status" value="1"/>
</dbReference>
<evidence type="ECO:0000256" key="4">
    <source>
        <dbReference type="ARBA" id="ARBA00023163"/>
    </source>
</evidence>
<dbReference type="InterPro" id="IPR036390">
    <property type="entry name" value="WH_DNA-bd_sf"/>
</dbReference>
<dbReference type="PANTHER" id="PTHR34294">
    <property type="entry name" value="TRANSCRIPTIONAL REGULATOR-RELATED"/>
    <property type="match status" value="1"/>
</dbReference>
<dbReference type="Proteomes" id="UP001527202">
    <property type="component" value="Unassembled WGS sequence"/>
</dbReference>
<protein>
    <submittedName>
        <fullName evidence="7">Sugar-binding transcriptional regulator</fullName>
    </submittedName>
</protein>
<comment type="similarity">
    <text evidence="1">Belongs to the SorC transcriptional regulatory family.</text>
</comment>
<dbReference type="GO" id="GO:0003677">
    <property type="term" value="F:DNA binding"/>
    <property type="evidence" value="ECO:0007669"/>
    <property type="project" value="UniProtKB-KW"/>
</dbReference>
<dbReference type="Gene3D" id="1.10.10.60">
    <property type="entry name" value="Homeodomain-like"/>
    <property type="match status" value="1"/>
</dbReference>
<dbReference type="Pfam" id="PF13545">
    <property type="entry name" value="HTH_Crp_2"/>
    <property type="match status" value="1"/>
</dbReference>
<reference evidence="6 9" key="2">
    <citation type="submission" date="2022-05" db="EMBL/GenBank/DDBJ databases">
        <title>Genome Sequencing of Bee-Associated Microbes.</title>
        <authorList>
            <person name="Dunlap C."/>
        </authorList>
    </citation>
    <scope>NUCLEOTIDE SEQUENCE [LARGE SCALE GENOMIC DNA]</scope>
    <source>
        <strain evidence="6 9">NRRL B-23120</strain>
    </source>
</reference>
<reference evidence="7 8" key="1">
    <citation type="submission" date="2018-01" db="EMBL/GenBank/DDBJ databases">
        <title>The whole genome sequencing and assembly of Paenibacillus chitinolyticus KCCM 41400 strain.</title>
        <authorList>
            <person name="Kim J.-Y."/>
            <person name="Park M.-K."/>
            <person name="Lee Y.-J."/>
            <person name="Yi H."/>
            <person name="Bahn Y.-S."/>
            <person name="Kim J.F."/>
            <person name="Lee D.-W."/>
        </authorList>
    </citation>
    <scope>NUCLEOTIDE SEQUENCE [LARGE SCALE GENOMIC DNA]</scope>
    <source>
        <strain evidence="7 8">KCCM 41400</strain>
    </source>
</reference>
<dbReference type="InterPro" id="IPR012318">
    <property type="entry name" value="HTH_CRP"/>
</dbReference>
<evidence type="ECO:0000256" key="2">
    <source>
        <dbReference type="ARBA" id="ARBA00023015"/>
    </source>
</evidence>
<evidence type="ECO:0000313" key="9">
    <source>
        <dbReference type="Proteomes" id="UP001527202"/>
    </source>
</evidence>
<dbReference type="InterPro" id="IPR007324">
    <property type="entry name" value="Sugar-bd_dom_put"/>
</dbReference>
<dbReference type="InterPro" id="IPR037171">
    <property type="entry name" value="NagB/RpiA_transferase-like"/>
</dbReference>
<dbReference type="AlphaFoldDB" id="A0A410X462"/>
<accession>A0A410X462</accession>
<dbReference type="EMBL" id="CP026520">
    <property type="protein sequence ID" value="QAV21433.1"/>
    <property type="molecule type" value="Genomic_DNA"/>
</dbReference>
<dbReference type="EMBL" id="JAMDMJ010000027">
    <property type="protein sequence ID" value="MCY9598038.1"/>
    <property type="molecule type" value="Genomic_DNA"/>
</dbReference>
<keyword evidence="3" id="KW-0238">DNA-binding</keyword>
<keyword evidence="9" id="KW-1185">Reference proteome</keyword>
<gene>
    <name evidence="6" type="ORF">M5X16_19985</name>
    <name evidence="7" type="ORF">PC41400_28675</name>
</gene>
<sequence length="321" mass="35571">MEDEKLRKIIEVAKLYYQLDYNQNQIAQMLGLSRPTVSRLLQQAKTEGIVKIHIADPSEDCEALAGTLREKFHLKKAVVAFVPTYDDEIVKKFIGEAAAHYLMTTVKDKDIIGASWGTTMYQVAANLQQKGLTDSRVVQLNGGVSHADITISPSEIIYLFSRAFHVTPYFLYLPAIVDHSLVKQAIQSDRHIRRVLDLGKLANIAIFTVGLPDAESVLIQSNYMTEEDLEVIQSRAVGDICSRYFDDKGQICHTSLNDRTIGIELEDLKEKEQAILVAGGMRKVNAIYGALRGGYANTLITDQMTAKALIAKHDGGQTATA</sequence>
<evidence type="ECO:0000313" key="8">
    <source>
        <dbReference type="Proteomes" id="UP000288943"/>
    </source>
</evidence>
<proteinExistence type="inferred from homology"/>
<evidence type="ECO:0000256" key="1">
    <source>
        <dbReference type="ARBA" id="ARBA00010466"/>
    </source>
</evidence>
<keyword evidence="2" id="KW-0805">Transcription regulation</keyword>
<dbReference type="Gene3D" id="3.40.50.1360">
    <property type="match status" value="1"/>
</dbReference>
<evidence type="ECO:0000313" key="7">
    <source>
        <dbReference type="EMBL" id="QAV21433.1"/>
    </source>
</evidence>
<dbReference type="GO" id="GO:0006355">
    <property type="term" value="P:regulation of DNA-templated transcription"/>
    <property type="evidence" value="ECO:0007669"/>
    <property type="project" value="InterPro"/>
</dbReference>
<evidence type="ECO:0000256" key="3">
    <source>
        <dbReference type="ARBA" id="ARBA00023125"/>
    </source>
</evidence>